<dbReference type="EMBL" id="JAHQXE010000003">
    <property type="protein sequence ID" value="MBV0902610.1"/>
    <property type="molecule type" value="Genomic_DNA"/>
</dbReference>
<dbReference type="PROSITE" id="PS51257">
    <property type="entry name" value="PROKAR_LIPOPROTEIN"/>
    <property type="match status" value="1"/>
</dbReference>
<gene>
    <name evidence="1" type="ORF">KTS37_12500</name>
</gene>
<proteinExistence type="predicted"/>
<name>A0AA41G1R9_9EURY</name>
<sequence>MRRRHYLSALGTGVLGSAAGCSRAQTAVQNRSAASGFDFPPGISVDGVENPTRLIAGHHEQLQSMTFTAEFVDRSDNYFIDGKEGRIRSAGTPDYTRWEVAHRVSPHTTLYIDPNVRYIERSAERKAELYVGDAAGSSRPFSQAVADSVAPRFREALEAPFGSGDLEIRSEGGTDVAAFTVTSATTRTVESVDHIELAVDENGLIRRLEARYTGIRQNPAQSTYEREYRYQIDIGAEPPAALSGLPDRARAFPAFGVEWRDEGRVMELTNTGGGDVLGNSSTGFLVGRLTVNEMVGGADISFEPPFSPGETRYLFDRDGLVLADAPPDDASTVLRTDRPPLFHYYNRWDDGNGPARLKYSAECDDLDCS</sequence>
<organism evidence="1 2">
    <name type="scientific">Haloarcula salina</name>
    <dbReference type="NCBI Taxonomy" id="1429914"/>
    <lineage>
        <taxon>Archaea</taxon>
        <taxon>Methanobacteriati</taxon>
        <taxon>Methanobacteriota</taxon>
        <taxon>Stenosarchaea group</taxon>
        <taxon>Halobacteria</taxon>
        <taxon>Halobacteriales</taxon>
        <taxon>Haloarculaceae</taxon>
        <taxon>Haloarcula</taxon>
    </lineage>
</organism>
<comment type="caution">
    <text evidence="1">The sequence shown here is derived from an EMBL/GenBank/DDBJ whole genome shotgun (WGS) entry which is preliminary data.</text>
</comment>
<accession>A0AA41G1R9</accession>
<reference evidence="1" key="1">
    <citation type="submission" date="2021-06" db="EMBL/GenBank/DDBJ databases">
        <title>New haloarchaea isolates fom saline soil.</title>
        <authorList>
            <person name="Duran-Viseras A."/>
            <person name="Sanchez-Porro C.S."/>
            <person name="Ventosa A."/>
        </authorList>
    </citation>
    <scope>NUCLEOTIDE SEQUENCE</scope>
    <source>
        <strain evidence="1">JCM 18369</strain>
    </source>
</reference>
<dbReference type="Proteomes" id="UP001166304">
    <property type="component" value="Unassembled WGS sequence"/>
</dbReference>
<protein>
    <recommendedName>
        <fullName evidence="3">Lipoprotein</fullName>
    </recommendedName>
</protein>
<evidence type="ECO:0000313" key="2">
    <source>
        <dbReference type="Proteomes" id="UP001166304"/>
    </source>
</evidence>
<dbReference type="RefSeq" id="WP_162413250.1">
    <property type="nucleotide sequence ID" value="NZ_JAHQXE010000003.1"/>
</dbReference>
<dbReference type="AlphaFoldDB" id="A0AA41G1R9"/>
<keyword evidence="2" id="KW-1185">Reference proteome</keyword>
<evidence type="ECO:0008006" key="3">
    <source>
        <dbReference type="Google" id="ProtNLM"/>
    </source>
</evidence>
<evidence type="ECO:0000313" key="1">
    <source>
        <dbReference type="EMBL" id="MBV0902610.1"/>
    </source>
</evidence>